<sequence>MVKIVVSHRENGAIHIQMEKHSFIIMSSNLAWLDVFNKKSLKPDFWLSEVIPEDVLSDYQKLKDVQWFTNPSISSGKISLPENVHFLKTDESIKFEKDKINYEIWNIGVGWIILSDNVKILFIERAVSSDPETWPSEKQASKLWKYNELREKFGIFDLRIVDFTSKWVPTDSGEMFEYDCTKKTAIIYSNNLPHSKEAFDDFKIVLQFSEDSNNFIDVNDEEQKEIDLL</sequence>
<organism evidence="1 2">
    <name type="scientific">Panagrolaimus sp. PS1159</name>
    <dbReference type="NCBI Taxonomy" id="55785"/>
    <lineage>
        <taxon>Eukaryota</taxon>
        <taxon>Metazoa</taxon>
        <taxon>Ecdysozoa</taxon>
        <taxon>Nematoda</taxon>
        <taxon>Chromadorea</taxon>
        <taxon>Rhabditida</taxon>
        <taxon>Tylenchina</taxon>
        <taxon>Panagrolaimomorpha</taxon>
        <taxon>Panagrolaimoidea</taxon>
        <taxon>Panagrolaimidae</taxon>
        <taxon>Panagrolaimus</taxon>
    </lineage>
</organism>
<accession>A0AC35FJZ3</accession>
<reference evidence="2" key="1">
    <citation type="submission" date="2022-11" db="UniProtKB">
        <authorList>
            <consortium name="WormBaseParasite"/>
        </authorList>
    </citation>
    <scope>IDENTIFICATION</scope>
</reference>
<proteinExistence type="predicted"/>
<protein>
    <submittedName>
        <fullName evidence="2">Uncharacterized protein</fullName>
    </submittedName>
</protein>
<evidence type="ECO:0000313" key="1">
    <source>
        <dbReference type="Proteomes" id="UP000887580"/>
    </source>
</evidence>
<dbReference type="WBParaSite" id="PS1159_v2.g18166.t1">
    <property type="protein sequence ID" value="PS1159_v2.g18166.t1"/>
    <property type="gene ID" value="PS1159_v2.g18166"/>
</dbReference>
<name>A0AC35FJZ3_9BILA</name>
<dbReference type="Proteomes" id="UP000887580">
    <property type="component" value="Unplaced"/>
</dbReference>
<evidence type="ECO:0000313" key="2">
    <source>
        <dbReference type="WBParaSite" id="PS1159_v2.g18166.t1"/>
    </source>
</evidence>